<dbReference type="OMA" id="SDYKENW"/>
<dbReference type="InterPro" id="IPR029058">
    <property type="entry name" value="AB_hydrolase_fold"/>
</dbReference>
<dbReference type="InterPro" id="IPR044819">
    <property type="entry name" value="OBL-like"/>
</dbReference>
<reference evidence="2 4" key="2">
    <citation type="journal article" date="2018" name="Plant J.">
        <title>The Physcomitrella patens chromosome-scale assembly reveals moss genome structure and evolution.</title>
        <authorList>
            <person name="Lang D."/>
            <person name="Ullrich K.K."/>
            <person name="Murat F."/>
            <person name="Fuchs J."/>
            <person name="Jenkins J."/>
            <person name="Haas F.B."/>
            <person name="Piednoel M."/>
            <person name="Gundlach H."/>
            <person name="Van Bel M."/>
            <person name="Meyberg R."/>
            <person name="Vives C."/>
            <person name="Morata J."/>
            <person name="Symeonidi A."/>
            <person name="Hiss M."/>
            <person name="Muchero W."/>
            <person name="Kamisugi Y."/>
            <person name="Saleh O."/>
            <person name="Blanc G."/>
            <person name="Decker E.L."/>
            <person name="van Gessel N."/>
            <person name="Grimwood J."/>
            <person name="Hayes R.D."/>
            <person name="Graham S.W."/>
            <person name="Gunter L.E."/>
            <person name="McDaniel S.F."/>
            <person name="Hoernstein S.N.W."/>
            <person name="Larsson A."/>
            <person name="Li F.W."/>
            <person name="Perroud P.F."/>
            <person name="Phillips J."/>
            <person name="Ranjan P."/>
            <person name="Rokshar D.S."/>
            <person name="Rothfels C.J."/>
            <person name="Schneider L."/>
            <person name="Shu S."/>
            <person name="Stevenson D.W."/>
            <person name="Thummler F."/>
            <person name="Tillich M."/>
            <person name="Villarreal Aguilar J.C."/>
            <person name="Widiez T."/>
            <person name="Wong G.K."/>
            <person name="Wymore A."/>
            <person name="Zhang Y."/>
            <person name="Zimmer A.D."/>
            <person name="Quatrano R.S."/>
            <person name="Mayer K.F.X."/>
            <person name="Goodstein D."/>
            <person name="Casacuberta J.M."/>
            <person name="Vandepoele K."/>
            <person name="Reski R."/>
            <person name="Cuming A.C."/>
            <person name="Tuskan G.A."/>
            <person name="Maumus F."/>
            <person name="Salse J."/>
            <person name="Schmutz J."/>
            <person name="Rensing S.A."/>
        </authorList>
    </citation>
    <scope>NUCLEOTIDE SEQUENCE [LARGE SCALE GENOMIC DNA]</scope>
    <source>
        <strain evidence="3 4">cv. Gransden 2004</strain>
    </source>
</reference>
<dbReference type="SUPFAM" id="SSF53474">
    <property type="entry name" value="alpha/beta-Hydrolases"/>
    <property type="match status" value="1"/>
</dbReference>
<dbReference type="CDD" id="cd00519">
    <property type="entry name" value="Lipase_3"/>
    <property type="match status" value="1"/>
</dbReference>
<dbReference type="InterPro" id="IPR002921">
    <property type="entry name" value="Fungal_lipase-type"/>
</dbReference>
<dbReference type="Pfam" id="PF01764">
    <property type="entry name" value="Lipase_3"/>
    <property type="match status" value="1"/>
</dbReference>
<dbReference type="AlphaFoldDB" id="A0A2K1JTC0"/>
<evidence type="ECO:0000313" key="3">
    <source>
        <dbReference type="EnsemblPlants" id="Pp3c11_3620V3.1"/>
    </source>
</evidence>
<gene>
    <name evidence="3" type="primary">LOC112288302</name>
    <name evidence="2" type="ORF">PHYPA_014551</name>
</gene>
<evidence type="ECO:0000313" key="2">
    <source>
        <dbReference type="EMBL" id="PNR44781.1"/>
    </source>
</evidence>
<dbReference type="GO" id="GO:0004806">
    <property type="term" value="F:triacylglycerol lipase activity"/>
    <property type="evidence" value="ECO:0007669"/>
    <property type="project" value="InterPro"/>
</dbReference>
<dbReference type="FunCoup" id="A0A2K1JTC0">
    <property type="interactions" value="31"/>
</dbReference>
<evidence type="ECO:0000259" key="1">
    <source>
        <dbReference type="Pfam" id="PF01764"/>
    </source>
</evidence>
<organism evidence="2">
    <name type="scientific">Physcomitrium patens</name>
    <name type="common">Spreading-leaved earth moss</name>
    <name type="synonym">Physcomitrella patens</name>
    <dbReference type="NCBI Taxonomy" id="3218"/>
    <lineage>
        <taxon>Eukaryota</taxon>
        <taxon>Viridiplantae</taxon>
        <taxon>Streptophyta</taxon>
        <taxon>Embryophyta</taxon>
        <taxon>Bryophyta</taxon>
        <taxon>Bryophytina</taxon>
        <taxon>Bryopsida</taxon>
        <taxon>Funariidae</taxon>
        <taxon>Funariales</taxon>
        <taxon>Funariaceae</taxon>
        <taxon>Physcomitrium</taxon>
    </lineage>
</organism>
<dbReference type="EnsemblPlants" id="Pp3c11_3620V3.2">
    <property type="protein sequence ID" value="Pp3c11_3620V3.2"/>
    <property type="gene ID" value="Pp3c11_3620"/>
</dbReference>
<dbReference type="KEGG" id="ppp:112288302"/>
<dbReference type="Gene3D" id="3.40.50.1820">
    <property type="entry name" value="alpha/beta hydrolase"/>
    <property type="match status" value="1"/>
</dbReference>
<dbReference type="GeneID" id="112288302"/>
<reference evidence="2 4" key="1">
    <citation type="journal article" date="2008" name="Science">
        <title>The Physcomitrella genome reveals evolutionary insights into the conquest of land by plants.</title>
        <authorList>
            <person name="Rensing S."/>
            <person name="Lang D."/>
            <person name="Zimmer A."/>
            <person name="Terry A."/>
            <person name="Salamov A."/>
            <person name="Shapiro H."/>
            <person name="Nishiyama T."/>
            <person name="Perroud P.-F."/>
            <person name="Lindquist E."/>
            <person name="Kamisugi Y."/>
            <person name="Tanahashi T."/>
            <person name="Sakakibara K."/>
            <person name="Fujita T."/>
            <person name="Oishi K."/>
            <person name="Shin-I T."/>
            <person name="Kuroki Y."/>
            <person name="Toyoda A."/>
            <person name="Suzuki Y."/>
            <person name="Hashimoto A."/>
            <person name="Yamaguchi K."/>
            <person name="Sugano A."/>
            <person name="Kohara Y."/>
            <person name="Fujiyama A."/>
            <person name="Anterola A."/>
            <person name="Aoki S."/>
            <person name="Ashton N."/>
            <person name="Barbazuk W.B."/>
            <person name="Barker E."/>
            <person name="Bennetzen J."/>
            <person name="Bezanilla M."/>
            <person name="Blankenship R."/>
            <person name="Cho S.H."/>
            <person name="Dutcher S."/>
            <person name="Estelle M."/>
            <person name="Fawcett J.A."/>
            <person name="Gundlach H."/>
            <person name="Hanada K."/>
            <person name="Heyl A."/>
            <person name="Hicks K.A."/>
            <person name="Hugh J."/>
            <person name="Lohr M."/>
            <person name="Mayer K."/>
            <person name="Melkozernov A."/>
            <person name="Murata T."/>
            <person name="Nelson D."/>
            <person name="Pils B."/>
            <person name="Prigge M."/>
            <person name="Reiss B."/>
            <person name="Renner T."/>
            <person name="Rombauts S."/>
            <person name="Rushton P."/>
            <person name="Sanderfoot A."/>
            <person name="Schween G."/>
            <person name="Shiu S.-H."/>
            <person name="Stueber K."/>
            <person name="Theodoulou F.L."/>
            <person name="Tu H."/>
            <person name="Van de Peer Y."/>
            <person name="Verrier P.J."/>
            <person name="Waters E."/>
            <person name="Wood A."/>
            <person name="Yang L."/>
            <person name="Cove D."/>
            <person name="Cuming A."/>
            <person name="Hasebe M."/>
            <person name="Lucas S."/>
            <person name="Mishler D.B."/>
            <person name="Reski R."/>
            <person name="Grigoriev I."/>
            <person name="Quatrano R.S."/>
            <person name="Boore J.L."/>
        </authorList>
    </citation>
    <scope>NUCLEOTIDE SEQUENCE [LARGE SCALE GENOMIC DNA]</scope>
    <source>
        <strain evidence="3 4">cv. Gransden 2004</strain>
    </source>
</reference>
<dbReference type="PANTHER" id="PTHR46086">
    <property type="entry name" value="ALPHA/BETA-HYDROLASES SUPERFAMILY PROTEIN"/>
    <property type="match status" value="1"/>
</dbReference>
<protein>
    <recommendedName>
        <fullName evidence="1">Fungal lipase-type domain-containing protein</fullName>
    </recommendedName>
</protein>
<dbReference type="EMBL" id="ABEU02000011">
    <property type="protein sequence ID" value="PNR44781.1"/>
    <property type="molecule type" value="Genomic_DNA"/>
</dbReference>
<proteinExistence type="predicted"/>
<dbReference type="EnsemblPlants" id="Pp3c11_3620V3.1">
    <property type="protein sequence ID" value="Pp3c11_3620V3.1"/>
    <property type="gene ID" value="Pp3c11_3620"/>
</dbReference>
<dbReference type="PANTHER" id="PTHR46086:SF3">
    <property type="entry name" value="TRIACYLGLYCEROL LIPASE OBL1"/>
    <property type="match status" value="1"/>
</dbReference>
<reference evidence="3" key="3">
    <citation type="submission" date="2020-12" db="UniProtKB">
        <authorList>
            <consortium name="EnsemblPlants"/>
        </authorList>
    </citation>
    <scope>IDENTIFICATION</scope>
</reference>
<dbReference type="PaxDb" id="3218-PP1S39_411V6.1"/>
<dbReference type="OrthoDB" id="438440at2759"/>
<feature type="domain" description="Fungal lipase-type" evidence="1">
    <location>
        <begin position="233"/>
        <end position="440"/>
    </location>
</feature>
<dbReference type="Gramene" id="Pp3c11_3620V3.1">
    <property type="protein sequence ID" value="Pp3c11_3620V3.1"/>
    <property type="gene ID" value="Pp3c11_3620"/>
</dbReference>
<dbReference type="RefSeq" id="XP_024388138.1">
    <property type="nucleotide sequence ID" value="XM_024532370.2"/>
</dbReference>
<name>A0A2K1JTC0_PHYPA</name>
<evidence type="ECO:0000313" key="4">
    <source>
        <dbReference type="Proteomes" id="UP000006727"/>
    </source>
</evidence>
<accession>A0A2K1JTC0</accession>
<dbReference type="GO" id="GO:0006629">
    <property type="term" value="P:lipid metabolic process"/>
    <property type="evidence" value="ECO:0007669"/>
    <property type="project" value="InterPro"/>
</dbReference>
<sequence length="589" mass="65501">MKGALESMAKVNGSGCDHNTSTEEPPVYMAAHPKLTTQKSALKEIIKHGQPTTVESRGNKHTTWQQKISMYLVCILWKSFSALQLVGLIIEWTTNLLALNNGVLGLLSRIIFLNWGDIVYPVVGSENYFSILGLSDPRVDLLINASNTGKLGSAQAEVEVFPTEDAGSRSTADMCIMAAKLSYENPAVIKKVVEQNWNMHLHGFYNCWNEYQNMKNTQAYVVMDKPTDANAVVVAFRGTEAFNAYDWSTDFDFSFITLEGLGGVHLGFLEALGLATRDSIDTFVKMNKKAQSTKHQTKIKEQQEALANNLPPSPHHRTKSEIHATLPTSGLADTIIADSEKILAYDHITEQVALILHDNPNAKLYITGHSLGGALAVLYAAMLHYTGQTEVASKIKAVYTFGQPRVGDLNFATYFKQKLEGRYFRVVYCNDLVPRVPFDNKLFAFKHLGDCQYFNSCYDGMVVQEVPNPNFFSVRNLLTKHLNAAWELFHAMFIACPEYGNAFKENNLSILIRALGVIFPGVAAHWPINYVNAIRLGPIPLKRSLVGDVAHTDAEFYLMQDNLNCDVNSPVSSSVLPDRSRKSPLSKHL</sequence>
<dbReference type="Gramene" id="Pp3c11_3620V3.2">
    <property type="protein sequence ID" value="Pp3c11_3620V3.2"/>
    <property type="gene ID" value="Pp3c11_3620"/>
</dbReference>
<keyword evidence="4" id="KW-1185">Reference proteome</keyword>
<dbReference type="Proteomes" id="UP000006727">
    <property type="component" value="Chromosome 11"/>
</dbReference>